<dbReference type="InterPro" id="IPR008258">
    <property type="entry name" value="Transglycosylase_SLT_dom_1"/>
</dbReference>
<dbReference type="GO" id="GO:0008933">
    <property type="term" value="F:peptidoglycan lytic transglycosylase activity"/>
    <property type="evidence" value="ECO:0007669"/>
    <property type="project" value="InterPro"/>
</dbReference>
<dbReference type="CDD" id="cd16896">
    <property type="entry name" value="LT_Slt70-like"/>
    <property type="match status" value="1"/>
</dbReference>
<comment type="caution">
    <text evidence="4">The sequence shown here is derived from an EMBL/GenBank/DDBJ whole genome shotgun (WGS) entry which is preliminary data.</text>
</comment>
<evidence type="ECO:0000313" key="4">
    <source>
        <dbReference type="EMBL" id="KKQ18051.1"/>
    </source>
</evidence>
<feature type="domain" description="Transglycosylase SLT" evidence="3">
    <location>
        <begin position="41"/>
        <end position="148"/>
    </location>
</feature>
<dbReference type="SUPFAM" id="SSF53955">
    <property type="entry name" value="Lysozyme-like"/>
    <property type="match status" value="1"/>
</dbReference>
<dbReference type="InterPro" id="IPR023346">
    <property type="entry name" value="Lysozyme-like_dom_sf"/>
</dbReference>
<dbReference type="PANTHER" id="PTHR37423">
    <property type="entry name" value="SOLUBLE LYTIC MUREIN TRANSGLYCOSYLASE-RELATED"/>
    <property type="match status" value="1"/>
</dbReference>
<evidence type="ECO:0000256" key="2">
    <source>
        <dbReference type="SAM" id="Phobius"/>
    </source>
</evidence>
<keyword evidence="2" id="KW-0472">Membrane</keyword>
<reference evidence="4 5" key="1">
    <citation type="journal article" date="2015" name="Nature">
        <title>rRNA introns, odd ribosomes, and small enigmatic genomes across a large radiation of phyla.</title>
        <authorList>
            <person name="Brown C.T."/>
            <person name="Hug L.A."/>
            <person name="Thomas B.C."/>
            <person name="Sharon I."/>
            <person name="Castelle C.J."/>
            <person name="Singh A."/>
            <person name="Wilkins M.J."/>
            <person name="Williams K.H."/>
            <person name="Banfield J.F."/>
        </authorList>
    </citation>
    <scope>NUCLEOTIDE SEQUENCE [LARGE SCALE GENOMIC DNA]</scope>
</reference>
<organism evidence="4 5">
    <name type="scientific">Berkelbacteria bacterium GW2011_GWA1_36_9</name>
    <dbReference type="NCBI Taxonomy" id="1618331"/>
    <lineage>
        <taxon>Bacteria</taxon>
        <taxon>Candidatus Berkelbacteria</taxon>
    </lineage>
</organism>
<dbReference type="Gene3D" id="1.10.530.10">
    <property type="match status" value="1"/>
</dbReference>
<name>A0A0G0IPV7_9BACT</name>
<dbReference type="GO" id="GO:0016020">
    <property type="term" value="C:membrane"/>
    <property type="evidence" value="ECO:0007669"/>
    <property type="project" value="InterPro"/>
</dbReference>
<evidence type="ECO:0000256" key="1">
    <source>
        <dbReference type="ARBA" id="ARBA00007734"/>
    </source>
</evidence>
<dbReference type="InterPro" id="IPR000189">
    <property type="entry name" value="Transglyc_AS"/>
</dbReference>
<comment type="similarity">
    <text evidence="1">Belongs to the transglycosylase Slt family.</text>
</comment>
<dbReference type="PANTHER" id="PTHR37423:SF2">
    <property type="entry name" value="MEMBRANE-BOUND LYTIC MUREIN TRANSGLYCOSYLASE C"/>
    <property type="match status" value="1"/>
</dbReference>
<dbReference type="Pfam" id="PF01464">
    <property type="entry name" value="SLT"/>
    <property type="match status" value="1"/>
</dbReference>
<sequence length="207" mass="23235">MRRIVNFIIVIVVTVAILAGFYFFFPHVWGELLYPLDYKDTIKKYSEERGLRPNFVAAMIYTESRFNAGSVSGAGATGLMQIMPGTGQSISQELGESSMGNLRDPDTSIRYGTWYIKGLVDKYNGDTDLALAAYNAGSGRADKFKDNVMPLPYETVFYVQKVKGTEEMYDKVYDSWYSQSISEKKNPVAIGFSNISDYVKKLILGNK</sequence>
<gene>
    <name evidence="4" type="ORF">US31_C0011G0033</name>
</gene>
<dbReference type="EMBL" id="LBSM01000011">
    <property type="protein sequence ID" value="KKQ18051.1"/>
    <property type="molecule type" value="Genomic_DNA"/>
</dbReference>
<accession>A0A0G0IPV7</accession>
<feature type="transmembrane region" description="Helical" evidence="2">
    <location>
        <begin position="7"/>
        <end position="25"/>
    </location>
</feature>
<keyword evidence="2" id="KW-0812">Transmembrane</keyword>
<evidence type="ECO:0000259" key="3">
    <source>
        <dbReference type="Pfam" id="PF01464"/>
    </source>
</evidence>
<proteinExistence type="inferred from homology"/>
<evidence type="ECO:0000313" key="5">
    <source>
        <dbReference type="Proteomes" id="UP000034508"/>
    </source>
</evidence>
<dbReference type="PROSITE" id="PS00922">
    <property type="entry name" value="TRANSGLYCOSYLASE"/>
    <property type="match status" value="1"/>
</dbReference>
<dbReference type="Proteomes" id="UP000034508">
    <property type="component" value="Unassembled WGS sequence"/>
</dbReference>
<dbReference type="AlphaFoldDB" id="A0A0G0IPV7"/>
<protein>
    <submittedName>
        <fullName evidence="4">Lytic transglycosylase catalytic</fullName>
    </submittedName>
</protein>
<keyword evidence="2" id="KW-1133">Transmembrane helix</keyword>
<dbReference type="GO" id="GO:0000270">
    <property type="term" value="P:peptidoglycan metabolic process"/>
    <property type="evidence" value="ECO:0007669"/>
    <property type="project" value="InterPro"/>
</dbReference>